<evidence type="ECO:0000256" key="1">
    <source>
        <dbReference type="SAM" id="Phobius"/>
    </source>
</evidence>
<dbReference type="InterPro" id="IPR050706">
    <property type="entry name" value="Cyclic-di-GMP_PDE-like"/>
</dbReference>
<gene>
    <name evidence="3" type="ORF">Bealeia1_00120</name>
</gene>
<dbReference type="SMART" id="SM00052">
    <property type="entry name" value="EAL"/>
    <property type="match status" value="1"/>
</dbReference>
<sequence length="376" mass="43084">MTFLPDVYFVFFGLIMGAIALAFILLMRQQKTHSKSILLKLDHLQKGHQDVLKAFHGERAILEHLLTTVDKHTLSQSQAELDILSQIFEKLSEPIIEVAPKSSPPQSTLQPQKYGSLSLKSQPEVKVEFLSNPDEVLARLRKALKSDQVELLLQPVVSLPQRKPRFFECYSRIKALDGGVNLSPEHYIDIAEKAGLMPTIDNAILFRSIQIIRKVQKKQFSMGFFVNISERSISDRFFMESLIEFIDAERTILKGLYFELTNEAYSLLRSTENKLHGKLVQRGARFSLDQPNTLDLNIKELQEQGFSYVKVNQKLLIETMESQGPEFLKTLKKNLDKFNIDLIATKIEKEDELKKILDIHVDYGQGFLFGLPTLYQ</sequence>
<keyword evidence="1" id="KW-0812">Transmembrane</keyword>
<accession>A0ABZ2C4S3</accession>
<keyword evidence="4" id="KW-1185">Reference proteome</keyword>
<dbReference type="Pfam" id="PF00563">
    <property type="entry name" value="EAL"/>
    <property type="match status" value="1"/>
</dbReference>
<reference evidence="3 4" key="1">
    <citation type="journal article" date="2024" name="Environ. Microbiol.">
        <title>Novel evolutionary insights on the interactions of the Holosporales (Alphaproteobacteria) with eukaryotic hosts from comparative genomics.</title>
        <authorList>
            <person name="Giovannini M."/>
            <person name="Petroni G."/>
            <person name="Castelli M."/>
        </authorList>
    </citation>
    <scope>NUCLEOTIDE SEQUENCE [LARGE SCALE GENOMIC DNA]</scope>
    <source>
        <strain evidence="3 4">US_Bl 15I1</strain>
    </source>
</reference>
<evidence type="ECO:0000259" key="2">
    <source>
        <dbReference type="PROSITE" id="PS50883"/>
    </source>
</evidence>
<dbReference type="PANTHER" id="PTHR33121:SF79">
    <property type="entry name" value="CYCLIC DI-GMP PHOSPHODIESTERASE PDED-RELATED"/>
    <property type="match status" value="1"/>
</dbReference>
<dbReference type="CDD" id="cd01948">
    <property type="entry name" value="EAL"/>
    <property type="match status" value="1"/>
</dbReference>
<dbReference type="Proteomes" id="UP001330434">
    <property type="component" value="Chromosome"/>
</dbReference>
<evidence type="ECO:0000313" key="4">
    <source>
        <dbReference type="Proteomes" id="UP001330434"/>
    </source>
</evidence>
<name>A0ABZ2C4S3_9PROT</name>
<dbReference type="PANTHER" id="PTHR33121">
    <property type="entry name" value="CYCLIC DI-GMP PHOSPHODIESTERASE PDEF"/>
    <property type="match status" value="1"/>
</dbReference>
<organism evidence="3 4">
    <name type="scientific">Candidatus Bealeia paramacronuclearis</name>
    <dbReference type="NCBI Taxonomy" id="1921001"/>
    <lineage>
        <taxon>Bacteria</taxon>
        <taxon>Pseudomonadati</taxon>
        <taxon>Pseudomonadota</taxon>
        <taxon>Alphaproteobacteria</taxon>
        <taxon>Holosporales</taxon>
        <taxon>Holosporaceae</taxon>
        <taxon>Candidatus Bealeia</taxon>
    </lineage>
</organism>
<protein>
    <submittedName>
        <fullName evidence="3">EAL domain-containing protein</fullName>
    </submittedName>
</protein>
<keyword evidence="1" id="KW-1133">Transmembrane helix</keyword>
<keyword evidence="1" id="KW-0472">Membrane</keyword>
<dbReference type="RefSeq" id="WP_331256522.1">
    <property type="nucleotide sequence ID" value="NZ_CP133270.1"/>
</dbReference>
<dbReference type="InterPro" id="IPR001633">
    <property type="entry name" value="EAL_dom"/>
</dbReference>
<dbReference type="SUPFAM" id="SSF141868">
    <property type="entry name" value="EAL domain-like"/>
    <property type="match status" value="1"/>
</dbReference>
<dbReference type="InterPro" id="IPR035919">
    <property type="entry name" value="EAL_sf"/>
</dbReference>
<dbReference type="EMBL" id="CP133270">
    <property type="protein sequence ID" value="WVX65954.1"/>
    <property type="molecule type" value="Genomic_DNA"/>
</dbReference>
<evidence type="ECO:0000313" key="3">
    <source>
        <dbReference type="EMBL" id="WVX65954.1"/>
    </source>
</evidence>
<dbReference type="PROSITE" id="PS50883">
    <property type="entry name" value="EAL"/>
    <property type="match status" value="1"/>
</dbReference>
<feature type="transmembrane region" description="Helical" evidence="1">
    <location>
        <begin position="6"/>
        <end position="26"/>
    </location>
</feature>
<proteinExistence type="predicted"/>
<feature type="domain" description="EAL" evidence="2">
    <location>
        <begin position="133"/>
        <end position="376"/>
    </location>
</feature>
<dbReference type="Gene3D" id="3.20.20.450">
    <property type="entry name" value="EAL domain"/>
    <property type="match status" value="1"/>
</dbReference>